<keyword evidence="6 13" id="KW-0808">Transferase</keyword>
<accession>A0A918KRJ7</accession>
<keyword evidence="11 13" id="KW-0234">DNA repair</keyword>
<dbReference type="GO" id="GO:0006281">
    <property type="term" value="P:DNA repair"/>
    <property type="evidence" value="ECO:0007669"/>
    <property type="project" value="UniProtKB-UniRule"/>
</dbReference>
<keyword evidence="16" id="KW-1185">Reference proteome</keyword>
<dbReference type="Pfam" id="PF17657">
    <property type="entry name" value="DNA_pol3_finger"/>
    <property type="match status" value="1"/>
</dbReference>
<dbReference type="Proteomes" id="UP000626148">
    <property type="component" value="Unassembled WGS sequence"/>
</dbReference>
<evidence type="ECO:0000313" key="16">
    <source>
        <dbReference type="Proteomes" id="UP000626148"/>
    </source>
</evidence>
<dbReference type="SUPFAM" id="SSF89550">
    <property type="entry name" value="PHP domain-like"/>
    <property type="match status" value="1"/>
</dbReference>
<comment type="subcellular location">
    <subcellularLocation>
        <location evidence="1 13">Cytoplasm</location>
    </subcellularLocation>
</comment>
<keyword evidence="8 13" id="KW-0235">DNA replication</keyword>
<evidence type="ECO:0000256" key="5">
    <source>
        <dbReference type="ARBA" id="ARBA00022490"/>
    </source>
</evidence>
<gene>
    <name evidence="13 15" type="primary">dnaE2</name>
    <name evidence="15" type="ORF">GCM10007392_45810</name>
</gene>
<comment type="similarity">
    <text evidence="2 13">Belongs to the DNA polymerase type-C family. DnaE2 subfamily.</text>
</comment>
<dbReference type="RefSeq" id="WP_189613209.1">
    <property type="nucleotide sequence ID" value="NZ_BMXR01000017.1"/>
</dbReference>
<protein>
    <recommendedName>
        <fullName evidence="4 13">Error-prone DNA polymerase</fullName>
        <ecNumber evidence="3 13">2.7.7.7</ecNumber>
    </recommendedName>
</protein>
<dbReference type="GO" id="GO:0006260">
    <property type="term" value="P:DNA replication"/>
    <property type="evidence" value="ECO:0007669"/>
    <property type="project" value="UniProtKB-KW"/>
</dbReference>
<dbReference type="GO" id="GO:0008408">
    <property type="term" value="F:3'-5' exonuclease activity"/>
    <property type="evidence" value="ECO:0007669"/>
    <property type="project" value="InterPro"/>
</dbReference>
<comment type="caution">
    <text evidence="15">The sequence shown here is derived from an EMBL/GenBank/DDBJ whole genome shotgun (WGS) entry which is preliminary data.</text>
</comment>
<evidence type="ECO:0000256" key="8">
    <source>
        <dbReference type="ARBA" id="ARBA00022705"/>
    </source>
</evidence>
<comment type="function">
    <text evidence="13">DNA polymerase involved in damage-induced mutagenesis and translesion synthesis (TLS). It is not the major replicative DNA polymerase.</text>
</comment>
<keyword evidence="5 13" id="KW-0963">Cytoplasm</keyword>
<dbReference type="InterPro" id="IPR016195">
    <property type="entry name" value="Pol/histidinol_Pase-like"/>
</dbReference>
<evidence type="ECO:0000256" key="10">
    <source>
        <dbReference type="ARBA" id="ARBA00022932"/>
    </source>
</evidence>
<dbReference type="InterPro" id="IPR029460">
    <property type="entry name" value="DNAPol_HHH"/>
</dbReference>
<evidence type="ECO:0000256" key="13">
    <source>
        <dbReference type="HAMAP-Rule" id="MF_01902"/>
    </source>
</evidence>
<evidence type="ECO:0000256" key="4">
    <source>
        <dbReference type="ARBA" id="ARBA00017273"/>
    </source>
</evidence>
<evidence type="ECO:0000256" key="11">
    <source>
        <dbReference type="ARBA" id="ARBA00023204"/>
    </source>
</evidence>
<dbReference type="EMBL" id="BMXR01000017">
    <property type="protein sequence ID" value="GGX73238.1"/>
    <property type="molecule type" value="Genomic_DNA"/>
</dbReference>
<dbReference type="InterPro" id="IPR040982">
    <property type="entry name" value="DNA_pol3_finger"/>
</dbReference>
<organism evidence="15 16">
    <name type="scientific">Saccharospirillum salsuginis</name>
    <dbReference type="NCBI Taxonomy" id="418750"/>
    <lineage>
        <taxon>Bacteria</taxon>
        <taxon>Pseudomonadati</taxon>
        <taxon>Pseudomonadota</taxon>
        <taxon>Gammaproteobacteria</taxon>
        <taxon>Oceanospirillales</taxon>
        <taxon>Saccharospirillaceae</taxon>
        <taxon>Saccharospirillum</taxon>
    </lineage>
</organism>
<dbReference type="InterPro" id="IPR012340">
    <property type="entry name" value="NA-bd_OB-fold"/>
</dbReference>
<comment type="catalytic activity">
    <reaction evidence="12 13">
        <text>DNA(n) + a 2'-deoxyribonucleoside 5'-triphosphate = DNA(n+1) + diphosphate</text>
        <dbReference type="Rhea" id="RHEA:22508"/>
        <dbReference type="Rhea" id="RHEA-COMP:17339"/>
        <dbReference type="Rhea" id="RHEA-COMP:17340"/>
        <dbReference type="ChEBI" id="CHEBI:33019"/>
        <dbReference type="ChEBI" id="CHEBI:61560"/>
        <dbReference type="ChEBI" id="CHEBI:173112"/>
        <dbReference type="EC" id="2.7.7.7"/>
    </reaction>
</comment>
<dbReference type="InterPro" id="IPR011708">
    <property type="entry name" value="DNA_pol3_alpha_NTPase_dom"/>
</dbReference>
<dbReference type="InterPro" id="IPR003141">
    <property type="entry name" value="Pol/His_phosphatase_N"/>
</dbReference>
<dbReference type="Pfam" id="PF02811">
    <property type="entry name" value="PHP"/>
    <property type="match status" value="1"/>
</dbReference>
<keyword evidence="9 13" id="KW-0227">DNA damage</keyword>
<dbReference type="PANTHER" id="PTHR32294">
    <property type="entry name" value="DNA POLYMERASE III SUBUNIT ALPHA"/>
    <property type="match status" value="1"/>
</dbReference>
<name>A0A918KRJ7_9GAMM</name>
<dbReference type="Gene3D" id="2.40.50.140">
    <property type="entry name" value="Nucleic acid-binding proteins"/>
    <property type="match status" value="1"/>
</dbReference>
<dbReference type="InterPro" id="IPR004365">
    <property type="entry name" value="NA-bd_OB_tRNA"/>
</dbReference>
<evidence type="ECO:0000259" key="14">
    <source>
        <dbReference type="SMART" id="SM00481"/>
    </source>
</evidence>
<reference evidence="15" key="1">
    <citation type="journal article" date="2014" name="Int. J. Syst. Evol. Microbiol.">
        <title>Complete genome sequence of Corynebacterium casei LMG S-19264T (=DSM 44701T), isolated from a smear-ripened cheese.</title>
        <authorList>
            <consortium name="US DOE Joint Genome Institute (JGI-PGF)"/>
            <person name="Walter F."/>
            <person name="Albersmeier A."/>
            <person name="Kalinowski J."/>
            <person name="Ruckert C."/>
        </authorList>
    </citation>
    <scope>NUCLEOTIDE SEQUENCE</scope>
    <source>
        <strain evidence="15">KCTC 22169</strain>
    </source>
</reference>
<sequence>MTAPFPYAELHCISNHSFLRGASHPEELVWRAHELGYRALAITDECSVAGVVKAWRVIDAHELPMTLIIGAEFRFEGQLVILLAPDMTGYSQLCQLITRARRRCEKGAYRVTEADFRQALDHCLCLWSPRHIDEDEASLLRFKDYFPERCWVLVENLLTNTGFEEARNSQRLGERCNVPAVCANNVHMHHPDRKNLQDALTAIRHNLTLHEAMPHLFPNAENHLRSFNKLRSLYTDEQRAETMRIAERCHFTLDELQYRYPKDVLPGQYTAPEYLRLLVYQGARRRFPEGLNEELETTIERELAMIRQKGYEHYFLTVYDIVRFARSQQILCQGRGSAANSVVCYCLGITEVNPKEASLLFDRFISAGRKEPPDIDVDFEHERREEVIQYLYRKYGRKRAALAATVITYKRKSALRDIGRVLGLNLDQLNQKIANYGWRYRSKNWIDEIIEDGMGLSDHQIGLFKSLLNQIHGFPRHLSQHVGGFVLTEGVVADLVPIENATMADRTVIQWDKDDLEAVGLMKVDVLGLGMLSAVRKTLDLVREHQGKTLKIQNIDRADADVFNMIQQADTVGVFQIESRAQMNMLPRLKPEKFYDLVVQVAIVRPGPIHGDMVHPYLKRRVGQEKVEYPNPALIPILERTLGVPIFQEQVISLAMTAADFTSEQANELRRSMASWKKTGHITQLRDQLTANMSANGYPDTFIQRINRQIEGFGEYGFPESHAAGFALIAYLSAWLKYHHPAAFCCALLNSLPMGFYSASQLVQDVQRHGVTALPIDINASDWDSSLEGDRDHPDIRLGFRRVKGLSEEAGRSLVQHRPEAGYRRIKELERLPDITTGDLDALASANAFQYLTEHRHQARWETSALRLQAPLLSDAFDETLPEQYALPAPDAWANLVEDYDSQGLSLGPHLIQLLRESRQIPNTHAANKLLDLAKVEQDRLTRLAQEQGLTLPDRVRVPIQVIGVIVNRQAPKTKTGVTFVTLEDDTGNINVVVWRRQALEFMRVLTTEQLVKVTGLLEKAWDNDVIHVIAESMDGVQAISSQEPRIASRDYH</sequence>
<dbReference type="PANTHER" id="PTHR32294:SF4">
    <property type="entry name" value="ERROR-PRONE DNA POLYMERASE"/>
    <property type="match status" value="1"/>
</dbReference>
<keyword evidence="10 13" id="KW-0239">DNA-directed DNA polymerase</keyword>
<dbReference type="Gene3D" id="1.10.150.870">
    <property type="match status" value="1"/>
</dbReference>
<feature type="domain" description="Polymerase/histidinol phosphatase N-terminal" evidence="14">
    <location>
        <begin position="8"/>
        <end position="77"/>
    </location>
</feature>
<dbReference type="NCBIfam" id="TIGR00594">
    <property type="entry name" value="polc"/>
    <property type="match status" value="1"/>
</dbReference>
<evidence type="ECO:0000256" key="2">
    <source>
        <dbReference type="ARBA" id="ARBA00007391"/>
    </source>
</evidence>
<dbReference type="AlphaFoldDB" id="A0A918KRJ7"/>
<dbReference type="CDD" id="cd07434">
    <property type="entry name" value="PHP_PolIIIA_DnaE2"/>
    <property type="match status" value="1"/>
</dbReference>
<evidence type="ECO:0000256" key="3">
    <source>
        <dbReference type="ARBA" id="ARBA00012417"/>
    </source>
</evidence>
<evidence type="ECO:0000256" key="12">
    <source>
        <dbReference type="ARBA" id="ARBA00049244"/>
    </source>
</evidence>
<dbReference type="Pfam" id="PF14579">
    <property type="entry name" value="HHH_6"/>
    <property type="match status" value="1"/>
</dbReference>
<evidence type="ECO:0000313" key="15">
    <source>
        <dbReference type="EMBL" id="GGX73238.1"/>
    </source>
</evidence>
<dbReference type="CDD" id="cd04485">
    <property type="entry name" value="DnaE_OBF"/>
    <property type="match status" value="1"/>
</dbReference>
<dbReference type="SMART" id="SM00481">
    <property type="entry name" value="POLIIIAc"/>
    <property type="match status" value="1"/>
</dbReference>
<dbReference type="HAMAP" id="MF_01902">
    <property type="entry name" value="DNApol_error_prone"/>
    <property type="match status" value="1"/>
</dbReference>
<dbReference type="Gene3D" id="3.20.20.140">
    <property type="entry name" value="Metal-dependent hydrolases"/>
    <property type="match status" value="1"/>
</dbReference>
<dbReference type="InterPro" id="IPR004805">
    <property type="entry name" value="DnaE2/DnaE/PolC"/>
</dbReference>
<evidence type="ECO:0000256" key="6">
    <source>
        <dbReference type="ARBA" id="ARBA00022679"/>
    </source>
</evidence>
<dbReference type="Pfam" id="PF07733">
    <property type="entry name" value="DNA_pol3_alpha"/>
    <property type="match status" value="1"/>
</dbReference>
<dbReference type="NCBIfam" id="NF004225">
    <property type="entry name" value="PRK05672.1"/>
    <property type="match status" value="1"/>
</dbReference>
<dbReference type="EC" id="2.7.7.7" evidence="3 13"/>
<dbReference type="InterPro" id="IPR004013">
    <property type="entry name" value="PHP_dom"/>
</dbReference>
<dbReference type="InterPro" id="IPR023073">
    <property type="entry name" value="DnaE2"/>
</dbReference>
<dbReference type="GO" id="GO:0003676">
    <property type="term" value="F:nucleic acid binding"/>
    <property type="evidence" value="ECO:0007669"/>
    <property type="project" value="InterPro"/>
</dbReference>
<evidence type="ECO:0000256" key="7">
    <source>
        <dbReference type="ARBA" id="ARBA00022695"/>
    </source>
</evidence>
<dbReference type="Pfam" id="PF01336">
    <property type="entry name" value="tRNA_anti-codon"/>
    <property type="match status" value="1"/>
</dbReference>
<keyword evidence="7 13" id="KW-0548">Nucleotidyltransferase</keyword>
<proteinExistence type="inferred from homology"/>
<reference evidence="15" key="2">
    <citation type="submission" date="2020-09" db="EMBL/GenBank/DDBJ databases">
        <authorList>
            <person name="Sun Q."/>
            <person name="Kim S."/>
        </authorList>
    </citation>
    <scope>NUCLEOTIDE SEQUENCE</scope>
    <source>
        <strain evidence="15">KCTC 22169</strain>
    </source>
</reference>
<evidence type="ECO:0000256" key="9">
    <source>
        <dbReference type="ARBA" id="ARBA00022763"/>
    </source>
</evidence>
<dbReference type="GO" id="GO:0005737">
    <property type="term" value="C:cytoplasm"/>
    <property type="evidence" value="ECO:0007669"/>
    <property type="project" value="UniProtKB-SubCell"/>
</dbReference>
<evidence type="ECO:0000256" key="1">
    <source>
        <dbReference type="ARBA" id="ARBA00004496"/>
    </source>
</evidence>
<dbReference type="GO" id="GO:0003887">
    <property type="term" value="F:DNA-directed DNA polymerase activity"/>
    <property type="evidence" value="ECO:0007669"/>
    <property type="project" value="UniProtKB-UniRule"/>
</dbReference>